<dbReference type="NCBIfam" id="NF008528">
    <property type="entry name" value="PRK11463.1-2"/>
    <property type="match status" value="1"/>
</dbReference>
<dbReference type="PANTHER" id="PTHR35335">
    <property type="entry name" value="UPF0716 PROTEIN FXSA"/>
    <property type="match status" value="1"/>
</dbReference>
<evidence type="ECO:0000313" key="3">
    <source>
        <dbReference type="Proteomes" id="UP001649381"/>
    </source>
</evidence>
<dbReference type="InterPro" id="IPR007313">
    <property type="entry name" value="FxsA"/>
</dbReference>
<feature type="transmembrane region" description="Helical" evidence="1">
    <location>
        <begin position="27"/>
        <end position="47"/>
    </location>
</feature>
<keyword evidence="1" id="KW-0472">Membrane</keyword>
<evidence type="ECO:0000313" key="2">
    <source>
        <dbReference type="EMBL" id="MCF6138202.1"/>
    </source>
</evidence>
<gene>
    <name evidence="2" type="primary">fxsA</name>
    <name evidence="2" type="ORF">L2716_10745</name>
</gene>
<protein>
    <submittedName>
        <fullName evidence="2">Membrane protein FxsA</fullName>
    </submittedName>
</protein>
<sequence length="131" mass="14371">MFRILLLLLIIIPAAEIGILIWSGNTFGIPITILLIIATGIIGAWLARREGMETVKLAQIQLGNAQVPSDVLLDGVCILVGGTLLLTPGFITDTLGFLLLIPYTRSIFKIGIRRLIQKKIDSGQFTFTIRR</sequence>
<reference evidence="2 3" key="1">
    <citation type="submission" date="2022-01" db="EMBL/GenBank/DDBJ databases">
        <title>Alkalihalobacillus sp. EGI L200015, a novel bacterium isolated from a salt lake sediment.</title>
        <authorList>
            <person name="Gao L."/>
            <person name="Fang B.-Z."/>
            <person name="Li W.-J."/>
        </authorList>
    </citation>
    <scope>NUCLEOTIDE SEQUENCE [LARGE SCALE GENOMIC DNA]</scope>
    <source>
        <strain evidence="2 3">KCTC 12718</strain>
    </source>
</reference>
<keyword evidence="1" id="KW-1133">Transmembrane helix</keyword>
<name>A0ABS9H2Y3_9BACL</name>
<keyword evidence="3" id="KW-1185">Reference proteome</keyword>
<evidence type="ECO:0000256" key="1">
    <source>
        <dbReference type="SAM" id="Phobius"/>
    </source>
</evidence>
<dbReference type="RefSeq" id="WP_236334437.1">
    <property type="nucleotide sequence ID" value="NZ_JAKIJS010000001.1"/>
</dbReference>
<comment type="caution">
    <text evidence="2">The sequence shown here is derived from an EMBL/GenBank/DDBJ whole genome shotgun (WGS) entry which is preliminary data.</text>
</comment>
<dbReference type="PANTHER" id="PTHR35335:SF1">
    <property type="entry name" value="UPF0716 PROTEIN FXSA"/>
    <property type="match status" value="1"/>
</dbReference>
<dbReference type="EMBL" id="JAKIJS010000001">
    <property type="protein sequence ID" value="MCF6138202.1"/>
    <property type="molecule type" value="Genomic_DNA"/>
</dbReference>
<organism evidence="2 3">
    <name type="scientific">Pseudalkalibacillus berkeleyi</name>
    <dbReference type="NCBI Taxonomy" id="1069813"/>
    <lineage>
        <taxon>Bacteria</taxon>
        <taxon>Bacillati</taxon>
        <taxon>Bacillota</taxon>
        <taxon>Bacilli</taxon>
        <taxon>Bacillales</taxon>
        <taxon>Fictibacillaceae</taxon>
        <taxon>Pseudalkalibacillus</taxon>
    </lineage>
</organism>
<accession>A0ABS9H2Y3</accession>
<keyword evidence="1" id="KW-0812">Transmembrane</keyword>
<dbReference type="Pfam" id="PF04186">
    <property type="entry name" value="FxsA"/>
    <property type="match status" value="1"/>
</dbReference>
<proteinExistence type="predicted"/>
<dbReference type="Proteomes" id="UP001649381">
    <property type="component" value="Unassembled WGS sequence"/>
</dbReference>